<comment type="subcellular location">
    <subcellularLocation>
        <location evidence="4">Membrane</location>
        <topology evidence="4">Multi-pass membrane protein</topology>
    </subcellularLocation>
</comment>
<proteinExistence type="inferred from homology"/>
<accession>A0A0N4YL68</accession>
<dbReference type="AlphaFoldDB" id="A0A0N4YL68"/>
<dbReference type="GO" id="GO:0016020">
    <property type="term" value="C:membrane"/>
    <property type="evidence" value="ECO:0007669"/>
    <property type="project" value="UniProtKB-SubCell"/>
</dbReference>
<keyword evidence="4" id="KW-0187">Copper transport</keyword>
<feature type="transmembrane region" description="Helical" evidence="4">
    <location>
        <begin position="334"/>
        <end position="354"/>
    </location>
</feature>
<evidence type="ECO:0000256" key="3">
    <source>
        <dbReference type="ARBA" id="ARBA00023136"/>
    </source>
</evidence>
<feature type="transmembrane region" description="Helical" evidence="4">
    <location>
        <begin position="247"/>
        <end position="270"/>
    </location>
</feature>
<keyword evidence="4" id="KW-0813">Transport</keyword>
<comment type="similarity">
    <text evidence="4">Belongs to the copper transporter (Ctr) (TC 1.A.56) family. SLC31A subfamily.</text>
</comment>
<organism evidence="7">
    <name type="scientific">Nippostrongylus brasiliensis</name>
    <name type="common">Rat hookworm</name>
    <dbReference type="NCBI Taxonomy" id="27835"/>
    <lineage>
        <taxon>Eukaryota</taxon>
        <taxon>Metazoa</taxon>
        <taxon>Ecdysozoa</taxon>
        <taxon>Nematoda</taxon>
        <taxon>Chromadorea</taxon>
        <taxon>Rhabditida</taxon>
        <taxon>Rhabditina</taxon>
        <taxon>Rhabditomorpha</taxon>
        <taxon>Strongyloidea</taxon>
        <taxon>Heligmosomidae</taxon>
        <taxon>Nippostrongylus</taxon>
    </lineage>
</organism>
<dbReference type="GO" id="GO:0005375">
    <property type="term" value="F:copper ion transmembrane transporter activity"/>
    <property type="evidence" value="ECO:0007669"/>
    <property type="project" value="UniProtKB-UniRule"/>
</dbReference>
<protein>
    <recommendedName>
        <fullName evidence="4">Copper transport protein</fullName>
    </recommendedName>
</protein>
<dbReference type="PANTHER" id="PTHR12483:SF106">
    <property type="entry name" value="COPPER TRANSPORT PROTEIN"/>
    <property type="match status" value="1"/>
</dbReference>
<evidence type="ECO:0000313" key="7">
    <source>
        <dbReference type="WBParaSite" id="NBR_0001782601-mRNA-1"/>
    </source>
</evidence>
<dbReference type="Pfam" id="PF04145">
    <property type="entry name" value="Ctr"/>
    <property type="match status" value="1"/>
</dbReference>
<name>A0A0N4YL68_NIPBR</name>
<keyword evidence="6" id="KW-1185">Reference proteome</keyword>
<evidence type="ECO:0000256" key="2">
    <source>
        <dbReference type="ARBA" id="ARBA00022989"/>
    </source>
</evidence>
<keyword evidence="2 4" id="KW-1133">Transmembrane helix</keyword>
<evidence type="ECO:0000313" key="6">
    <source>
        <dbReference type="Proteomes" id="UP000271162"/>
    </source>
</evidence>
<keyword evidence="1 4" id="KW-0812">Transmembrane</keyword>
<reference evidence="7" key="1">
    <citation type="submission" date="2017-02" db="UniProtKB">
        <authorList>
            <consortium name="WormBaseParasite"/>
        </authorList>
    </citation>
    <scope>IDENTIFICATION</scope>
</reference>
<keyword evidence="3 4" id="KW-0472">Membrane</keyword>
<evidence type="ECO:0000256" key="4">
    <source>
        <dbReference type="RuleBase" id="RU367022"/>
    </source>
</evidence>
<sequence>MKDLIPSTPTANISETMRKERGFEGEVFENVKTANSADSSSSIANVKILPSQPPIQFDNDILSVYTQTQGTISLDSVSAIESGPIEELRKEHKECIEPPEKLLEAKVLTTSSVAPLKAPHVTDALFCERIHPDGPFMADHRKGDMEMDFVNQDNGLPKVRFEIIPKVRLKKPTERLNQAFVQYAKFHEEMGVISDCETAISRLQQASAETSMPPDRQQRSGSRMEHNMTMMDMVIHFREREIILFSFWKTGTVSGMAVSMFISFLLCILYEAIKGFRLFLAIYHVKQRRANAAMSSSQSPLADSADNISQDTIPFAPILQITGLTKRVFSGFRLAQAALYGVQAMLAYVLMLIVM</sequence>
<dbReference type="PANTHER" id="PTHR12483">
    <property type="entry name" value="SOLUTE CARRIER FAMILY 31 COPPER TRANSPORTERS"/>
    <property type="match status" value="1"/>
</dbReference>
<gene>
    <name evidence="5" type="ORF">NBR_LOCUS17827</name>
</gene>
<keyword evidence="4" id="KW-0406">Ion transport</keyword>
<dbReference type="WBParaSite" id="NBR_0001782601-mRNA-1">
    <property type="protein sequence ID" value="NBR_0001782601-mRNA-1"/>
    <property type="gene ID" value="NBR_0001782601"/>
</dbReference>
<keyword evidence="4" id="KW-0186">Copper</keyword>
<evidence type="ECO:0000313" key="5">
    <source>
        <dbReference type="EMBL" id="VDL81547.1"/>
    </source>
</evidence>
<reference evidence="5 6" key="2">
    <citation type="submission" date="2018-11" db="EMBL/GenBank/DDBJ databases">
        <authorList>
            <consortium name="Pathogen Informatics"/>
        </authorList>
    </citation>
    <scope>NUCLEOTIDE SEQUENCE [LARGE SCALE GENOMIC DNA]</scope>
</reference>
<dbReference type="Proteomes" id="UP000271162">
    <property type="component" value="Unassembled WGS sequence"/>
</dbReference>
<dbReference type="InterPro" id="IPR007274">
    <property type="entry name" value="Cop_transporter"/>
</dbReference>
<dbReference type="EMBL" id="UYSL01022994">
    <property type="protein sequence ID" value="VDL81547.1"/>
    <property type="molecule type" value="Genomic_DNA"/>
</dbReference>
<evidence type="ECO:0000256" key="1">
    <source>
        <dbReference type="ARBA" id="ARBA00022692"/>
    </source>
</evidence>